<reference evidence="8" key="1">
    <citation type="submission" date="2017-09" db="EMBL/GenBank/DDBJ databases">
        <title>Depth-based differentiation of microbial function through sediment-hosted aquifers and enrichment of novel symbionts in the deep terrestrial subsurface.</title>
        <authorList>
            <person name="Probst A.J."/>
            <person name="Ladd B."/>
            <person name="Jarett J.K."/>
            <person name="Geller-Mcgrath D.E."/>
            <person name="Sieber C.M.K."/>
            <person name="Emerson J.B."/>
            <person name="Anantharaman K."/>
            <person name="Thomas B.C."/>
            <person name="Malmstrom R."/>
            <person name="Stieglmeier M."/>
            <person name="Klingl A."/>
            <person name="Woyke T."/>
            <person name="Ryan C.M."/>
            <person name="Banfield J.F."/>
        </authorList>
    </citation>
    <scope>NUCLEOTIDE SEQUENCE [LARGE SCALE GENOMIC DNA]</scope>
</reference>
<evidence type="ECO:0000259" key="6">
    <source>
        <dbReference type="Pfam" id="PF01258"/>
    </source>
</evidence>
<evidence type="ECO:0000313" key="7">
    <source>
        <dbReference type="EMBL" id="PJA20094.1"/>
    </source>
</evidence>
<dbReference type="SUPFAM" id="SSF57716">
    <property type="entry name" value="Glucocorticoid receptor-like (DNA-binding domain)"/>
    <property type="match status" value="1"/>
</dbReference>
<dbReference type="AlphaFoldDB" id="A0A2M7W4D6"/>
<dbReference type="EMBL" id="PFQF01000039">
    <property type="protein sequence ID" value="PJA20094.1"/>
    <property type="molecule type" value="Genomic_DNA"/>
</dbReference>
<protein>
    <recommendedName>
        <fullName evidence="6">Zinc finger DksA/TraR C4-type domain-containing protein</fullName>
    </recommendedName>
</protein>
<dbReference type="Proteomes" id="UP000230137">
    <property type="component" value="Unassembled WGS sequence"/>
</dbReference>
<evidence type="ECO:0000256" key="2">
    <source>
        <dbReference type="ARBA" id="ARBA00022771"/>
    </source>
</evidence>
<sequence>MAIRKKIKEIIIGRELSVEEKKIFKMLEDEKNKLEKEITKLKKFYDYGTADSENAQEIEEFSGQIGLKSKLDEGLSEVKLAIKKIKKGTYGVCSKCNKKIDPKRMIANKSANYCVSCKNNLKVKIVKKWYKFPWMKR</sequence>
<dbReference type="InterPro" id="IPR000962">
    <property type="entry name" value="Znf_DskA_TraR"/>
</dbReference>
<keyword evidence="3" id="KW-0862">Zinc</keyword>
<dbReference type="PROSITE" id="PS51128">
    <property type="entry name" value="ZF_DKSA_2"/>
    <property type="match status" value="1"/>
</dbReference>
<organism evidence="7 8">
    <name type="scientific">Candidatus Berkelbacteria bacterium CG_4_10_14_0_2_um_filter_35_9_33_12</name>
    <dbReference type="NCBI Taxonomy" id="1974499"/>
    <lineage>
        <taxon>Bacteria</taxon>
        <taxon>Candidatus Berkelbacteria</taxon>
    </lineage>
</organism>
<feature type="coiled-coil region" evidence="5">
    <location>
        <begin position="17"/>
        <end position="44"/>
    </location>
</feature>
<feature type="zinc finger region" description="dksA C4-type" evidence="4">
    <location>
        <begin position="93"/>
        <end position="117"/>
    </location>
</feature>
<proteinExistence type="predicted"/>
<dbReference type="PANTHER" id="PTHR33823">
    <property type="entry name" value="RNA POLYMERASE-BINDING TRANSCRIPTION FACTOR DKSA-RELATED"/>
    <property type="match status" value="1"/>
</dbReference>
<dbReference type="PANTHER" id="PTHR33823:SF4">
    <property type="entry name" value="GENERAL STRESS PROTEIN 16O"/>
    <property type="match status" value="1"/>
</dbReference>
<gene>
    <name evidence="7" type="ORF">COX60_02865</name>
</gene>
<feature type="domain" description="Zinc finger DksA/TraR C4-type" evidence="6">
    <location>
        <begin position="88"/>
        <end position="118"/>
    </location>
</feature>
<evidence type="ECO:0000256" key="3">
    <source>
        <dbReference type="ARBA" id="ARBA00022833"/>
    </source>
</evidence>
<evidence type="ECO:0000256" key="5">
    <source>
        <dbReference type="SAM" id="Coils"/>
    </source>
</evidence>
<name>A0A2M7W4D6_9BACT</name>
<evidence type="ECO:0000256" key="4">
    <source>
        <dbReference type="PROSITE-ProRule" id="PRU00510"/>
    </source>
</evidence>
<dbReference type="Pfam" id="PF01258">
    <property type="entry name" value="zf-dskA_traR"/>
    <property type="match status" value="1"/>
</dbReference>
<evidence type="ECO:0000256" key="1">
    <source>
        <dbReference type="ARBA" id="ARBA00022723"/>
    </source>
</evidence>
<keyword evidence="1" id="KW-0479">Metal-binding</keyword>
<accession>A0A2M7W4D6</accession>
<dbReference type="GO" id="GO:0008270">
    <property type="term" value="F:zinc ion binding"/>
    <property type="evidence" value="ECO:0007669"/>
    <property type="project" value="UniProtKB-KW"/>
</dbReference>
<keyword evidence="5" id="KW-0175">Coiled coil</keyword>
<keyword evidence="2" id="KW-0863">Zinc-finger</keyword>
<evidence type="ECO:0000313" key="8">
    <source>
        <dbReference type="Proteomes" id="UP000230137"/>
    </source>
</evidence>
<dbReference type="Gene3D" id="1.20.120.910">
    <property type="entry name" value="DksA, coiled-coil domain"/>
    <property type="match status" value="1"/>
</dbReference>
<comment type="caution">
    <text evidence="7">The sequence shown here is derived from an EMBL/GenBank/DDBJ whole genome shotgun (WGS) entry which is preliminary data.</text>
</comment>